<dbReference type="PANTHER" id="PTHR46890">
    <property type="entry name" value="NON-LTR RETROLELEMENT REVERSE TRANSCRIPTASE-LIKE PROTEIN-RELATED"/>
    <property type="match status" value="1"/>
</dbReference>
<evidence type="ECO:0008006" key="3">
    <source>
        <dbReference type="Google" id="ProtNLM"/>
    </source>
</evidence>
<protein>
    <recommendedName>
        <fullName evidence="3">Reverse transcriptase domain-containing protein</fullName>
    </recommendedName>
</protein>
<organism evidence="1 2">
    <name type="scientific">Spinacia oleracea</name>
    <name type="common">Spinach</name>
    <dbReference type="NCBI Taxonomy" id="3562"/>
    <lineage>
        <taxon>Eukaryota</taxon>
        <taxon>Viridiplantae</taxon>
        <taxon>Streptophyta</taxon>
        <taxon>Embryophyta</taxon>
        <taxon>Tracheophyta</taxon>
        <taxon>Spermatophyta</taxon>
        <taxon>Magnoliopsida</taxon>
        <taxon>eudicotyledons</taxon>
        <taxon>Gunneridae</taxon>
        <taxon>Pentapetalae</taxon>
        <taxon>Caryophyllales</taxon>
        <taxon>Chenopodiaceae</taxon>
        <taxon>Chenopodioideae</taxon>
        <taxon>Anserineae</taxon>
        <taxon>Spinacia</taxon>
    </lineage>
</organism>
<reference evidence="1" key="1">
    <citation type="journal article" date="2021" name="Nat. Commun.">
        <title>Genomic analyses provide insights into spinach domestication and the genetic basis of agronomic traits.</title>
        <authorList>
            <person name="Cai X."/>
            <person name="Sun X."/>
            <person name="Xu C."/>
            <person name="Sun H."/>
            <person name="Wang X."/>
            <person name="Ge C."/>
            <person name="Zhang Z."/>
            <person name="Wang Q."/>
            <person name="Fei Z."/>
            <person name="Jiao C."/>
            <person name="Wang Q."/>
        </authorList>
    </citation>
    <scope>NUCLEOTIDE SEQUENCE [LARGE SCALE GENOMIC DNA]</scope>
    <source>
        <strain evidence="1">cv. Varoflay</strain>
    </source>
</reference>
<proteinExistence type="predicted"/>
<dbReference type="InterPro" id="IPR052343">
    <property type="entry name" value="Retrotransposon-Effector_Assoc"/>
</dbReference>
<evidence type="ECO:0000313" key="2">
    <source>
        <dbReference type="RefSeq" id="XP_056685671.1"/>
    </source>
</evidence>
<keyword evidence="1" id="KW-1185">Reference proteome</keyword>
<dbReference type="PANTHER" id="PTHR46890:SF18">
    <property type="entry name" value="RNA-DIRECTED DNA POLYMERASE (REVERSE TRANSCRIPTASE)"/>
    <property type="match status" value="1"/>
</dbReference>
<dbReference type="GeneID" id="110800016"/>
<dbReference type="RefSeq" id="XP_056685671.1">
    <property type="nucleotide sequence ID" value="XM_056829693.1"/>
</dbReference>
<dbReference type="Proteomes" id="UP000813463">
    <property type="component" value="Chromosome 5"/>
</dbReference>
<sequence length="293" mass="33390">MMRGGRPFKIFNYMVDHDHFLQVVQKGWSDSHIGSAMMKVWQKLKVVKKELKTLHSKEFAHLDDKIECCRRDLDEIQSTLVSSPTDSDVQEAERGCLSKLKLFLKVQKSAFKQKSRVKWLQLGDSNSKNFFSAMKERHGKQLSSYDAESLIVPVTDQEINAALKGINVNKSPGLDGFNSLFFNKSWSIVKTDVYTSVKEFFNTGVLLRQVNNVVITSIPKVQDASNGVIGKIVHYAQAGFIPGRNIADNILLASELIKCYSRKNISPRCMIKVDLKKFYDYVEWPFLQNIVDT</sequence>
<reference evidence="2" key="2">
    <citation type="submission" date="2025-08" db="UniProtKB">
        <authorList>
            <consortium name="RefSeq"/>
        </authorList>
    </citation>
    <scope>IDENTIFICATION</scope>
    <source>
        <tissue evidence="2">Leaf</tissue>
    </source>
</reference>
<gene>
    <name evidence="2" type="primary">LOC110800016</name>
</gene>
<accession>A0ABM3QQM8</accession>
<name>A0ABM3QQM8_SPIOL</name>
<evidence type="ECO:0000313" key="1">
    <source>
        <dbReference type="Proteomes" id="UP000813463"/>
    </source>
</evidence>